<dbReference type="Pfam" id="PF22580">
    <property type="entry name" value="KYNU_C"/>
    <property type="match status" value="1"/>
</dbReference>
<keyword evidence="3 5" id="KW-0663">Pyridoxal phosphate</keyword>
<dbReference type="InterPro" id="IPR010111">
    <property type="entry name" value="Kynureninase"/>
</dbReference>
<dbReference type="GO" id="GO:0043420">
    <property type="term" value="P:anthranilate metabolic process"/>
    <property type="evidence" value="ECO:0007669"/>
    <property type="project" value="TreeGrafter"/>
</dbReference>
<dbReference type="GO" id="GO:0019441">
    <property type="term" value="P:L-tryptophan catabolic process to kynurenine"/>
    <property type="evidence" value="ECO:0007669"/>
    <property type="project" value="TreeGrafter"/>
</dbReference>
<comment type="subunit">
    <text evidence="5">Homodimer.</text>
</comment>
<comment type="cofactor">
    <cofactor evidence="5">
        <name>pyridoxal 5'-phosphate</name>
        <dbReference type="ChEBI" id="CHEBI:597326"/>
    </cofactor>
</comment>
<dbReference type="GO" id="GO:0097053">
    <property type="term" value="P:L-kynurenine catabolic process"/>
    <property type="evidence" value="ECO:0007669"/>
    <property type="project" value="UniProtKB-UniPathway"/>
</dbReference>
<keyword evidence="1 5" id="KW-0662">Pyridine nucleotide biosynthesis</keyword>
<comment type="function">
    <text evidence="5">Catalyzes the cleavage of L-kynurenine (L-Kyn) and L-3-hydroxykynurenine (L-3OHKyn) into anthranilic acid (AA) and 3-hydroxyanthranilic acid (3-OHAA), respectively.</text>
</comment>
<gene>
    <name evidence="6" type="primary">kynU</name>
    <name evidence="6" type="ORF">TRP8649_00061</name>
</gene>
<dbReference type="GO" id="GO:0030429">
    <property type="term" value="F:kynureninase activity"/>
    <property type="evidence" value="ECO:0007669"/>
    <property type="project" value="UniProtKB-UniRule"/>
</dbReference>
<dbReference type="PIRSF" id="PIRSF038800">
    <property type="entry name" value="KYNU"/>
    <property type="match status" value="1"/>
</dbReference>
<dbReference type="GO" id="GO:0009435">
    <property type="term" value="P:NAD+ biosynthetic process"/>
    <property type="evidence" value="ECO:0007669"/>
    <property type="project" value="UniProtKB-UniRule"/>
</dbReference>
<dbReference type="UniPathway" id="UPA00253">
    <property type="reaction ID" value="UER00329"/>
</dbReference>
<dbReference type="Proteomes" id="UP000225972">
    <property type="component" value="Unassembled WGS sequence"/>
</dbReference>
<evidence type="ECO:0000313" key="7">
    <source>
        <dbReference type="Proteomes" id="UP000225972"/>
    </source>
</evidence>
<reference evidence="7" key="1">
    <citation type="submission" date="2017-05" db="EMBL/GenBank/DDBJ databases">
        <authorList>
            <person name="Rodrigo-Torres L."/>
            <person name="Arahal R. D."/>
            <person name="Lucena T."/>
        </authorList>
    </citation>
    <scope>NUCLEOTIDE SEQUENCE [LARGE SCALE GENOMIC DNA]</scope>
    <source>
        <strain evidence="7">CECT 8649</strain>
    </source>
</reference>
<dbReference type="Gene3D" id="3.40.640.10">
    <property type="entry name" value="Type I PLP-dependent aspartate aminotransferase-like (Major domain)"/>
    <property type="match status" value="1"/>
</dbReference>
<evidence type="ECO:0000313" key="6">
    <source>
        <dbReference type="EMBL" id="SMX25989.1"/>
    </source>
</evidence>
<accession>A0A238J5V7</accession>
<dbReference type="NCBIfam" id="TIGR01814">
    <property type="entry name" value="kynureninase"/>
    <property type="match status" value="1"/>
</dbReference>
<dbReference type="FunFam" id="3.40.640.10:FF:000107">
    <property type="entry name" value="Kynureninase"/>
    <property type="match status" value="1"/>
</dbReference>
<dbReference type="InterPro" id="IPR015422">
    <property type="entry name" value="PyrdxlP-dep_Trfase_small"/>
</dbReference>
<dbReference type="SUPFAM" id="SSF53383">
    <property type="entry name" value="PLP-dependent transferases"/>
    <property type="match status" value="1"/>
</dbReference>
<dbReference type="RefSeq" id="WP_099241524.1">
    <property type="nucleotide sequence ID" value="NZ_FXXP01000001.1"/>
</dbReference>
<comment type="catalytic activity">
    <reaction evidence="5">
        <text>L-kynurenine + H2O = anthranilate + L-alanine + H(+)</text>
        <dbReference type="Rhea" id="RHEA:16813"/>
        <dbReference type="ChEBI" id="CHEBI:15377"/>
        <dbReference type="ChEBI" id="CHEBI:15378"/>
        <dbReference type="ChEBI" id="CHEBI:16567"/>
        <dbReference type="ChEBI" id="CHEBI:57959"/>
        <dbReference type="ChEBI" id="CHEBI:57972"/>
        <dbReference type="EC" id="3.7.1.3"/>
    </reaction>
</comment>
<dbReference type="UniPathway" id="UPA00334">
    <property type="reaction ID" value="UER00455"/>
</dbReference>
<comment type="pathway">
    <text evidence="5">Cofactor biosynthesis; NAD(+) biosynthesis; quinolinate from L-kynurenine: step 2/3.</text>
</comment>
<proteinExistence type="inferred from homology"/>
<dbReference type="OrthoDB" id="9812626at2"/>
<dbReference type="PANTHER" id="PTHR14084">
    <property type="entry name" value="KYNURENINASE"/>
    <property type="match status" value="1"/>
</dbReference>
<dbReference type="GO" id="GO:0005737">
    <property type="term" value="C:cytoplasm"/>
    <property type="evidence" value="ECO:0007669"/>
    <property type="project" value="UniProtKB-UniRule"/>
</dbReference>
<keyword evidence="2 5" id="KW-0378">Hydrolase</keyword>
<evidence type="ECO:0000256" key="3">
    <source>
        <dbReference type="ARBA" id="ARBA00022898"/>
    </source>
</evidence>
<protein>
    <recommendedName>
        <fullName evidence="4 5">Kynureninase</fullName>
        <ecNumber evidence="4 5">3.7.1.3</ecNumber>
    </recommendedName>
</protein>
<dbReference type="Gene3D" id="3.90.1150.10">
    <property type="entry name" value="Aspartate Aminotransferase, domain 1"/>
    <property type="match status" value="1"/>
</dbReference>
<evidence type="ECO:0000256" key="2">
    <source>
        <dbReference type="ARBA" id="ARBA00022801"/>
    </source>
</evidence>
<dbReference type="InterPro" id="IPR015421">
    <property type="entry name" value="PyrdxlP-dep_Trfase_major"/>
</dbReference>
<dbReference type="GO" id="GO:0030170">
    <property type="term" value="F:pyridoxal phosphate binding"/>
    <property type="evidence" value="ECO:0007669"/>
    <property type="project" value="UniProtKB-UniRule"/>
</dbReference>
<dbReference type="AlphaFoldDB" id="A0A238J5V7"/>
<dbReference type="PANTHER" id="PTHR14084:SF0">
    <property type="entry name" value="KYNURENINASE"/>
    <property type="match status" value="1"/>
</dbReference>
<comment type="catalytic activity">
    <reaction evidence="5">
        <text>3-hydroxy-L-kynurenine + H2O = 3-hydroxyanthranilate + L-alanine + H(+)</text>
        <dbReference type="Rhea" id="RHEA:25143"/>
        <dbReference type="ChEBI" id="CHEBI:15377"/>
        <dbReference type="ChEBI" id="CHEBI:15378"/>
        <dbReference type="ChEBI" id="CHEBI:36559"/>
        <dbReference type="ChEBI" id="CHEBI:57972"/>
        <dbReference type="ChEBI" id="CHEBI:58125"/>
        <dbReference type="EC" id="3.7.1.3"/>
    </reaction>
</comment>
<name>A0A238J5V7_9RHOB</name>
<dbReference type="InterPro" id="IPR015424">
    <property type="entry name" value="PyrdxlP-dep_Trfase"/>
</dbReference>
<evidence type="ECO:0000256" key="1">
    <source>
        <dbReference type="ARBA" id="ARBA00022642"/>
    </source>
</evidence>
<evidence type="ECO:0000256" key="5">
    <source>
        <dbReference type="PIRNR" id="PIRNR038800"/>
    </source>
</evidence>
<evidence type="ECO:0000256" key="4">
    <source>
        <dbReference type="NCBIfam" id="TIGR01814"/>
    </source>
</evidence>
<organism evidence="6 7">
    <name type="scientific">Pelagimonas phthalicica</name>
    <dbReference type="NCBI Taxonomy" id="1037362"/>
    <lineage>
        <taxon>Bacteria</taxon>
        <taxon>Pseudomonadati</taxon>
        <taxon>Pseudomonadota</taxon>
        <taxon>Alphaproteobacteria</taxon>
        <taxon>Rhodobacterales</taxon>
        <taxon>Roseobacteraceae</taxon>
        <taxon>Pelagimonas</taxon>
    </lineage>
</organism>
<sequence length="394" mass="42620">MLPRKDLFDIPEGVIYLDGNSLGAMPKAAQARASQVITQEWGKELIKAWNTADWMALPQKVGDRIAGLIGAPAGSVATGDTLSIKVYQAVAAALRMRPDRRVILSDNGNFPTDLYMAQGLIDTIDKGYELRTPAPEDVLAAISDDVAVVMLTQVDYRTGRMHDMQAITKAAQAAGAVMIWDLAHSAGAVPVDMTGSNAEFAVGCTYKYLNGGPGSPAFIYARPDIVNQIEPALAGWLGHDAPFAMELGYRPAMSTERLRVGTPPIVQLSLLDAALDAWEGVDMAELRAASIELSELFIKEVESRCPQLKLASPCDPETRGSQVSFAFDHGYAAMQALIDRGVIGDFRAPDIMRFGFTPLYLDKDDIIAAAEVIADVIGNDLWDDPKYQTKSRVT</sequence>
<dbReference type="EC" id="3.7.1.3" evidence="4 5"/>
<comment type="similarity">
    <text evidence="5">Belongs to the kynureninase family.</text>
</comment>
<comment type="pathway">
    <text evidence="5">Amino-acid degradation; L-kynurenine degradation; L-alanine and anthranilate from L-kynurenine: step 1/1.</text>
</comment>
<keyword evidence="7" id="KW-1185">Reference proteome</keyword>
<dbReference type="EMBL" id="FXXP01000001">
    <property type="protein sequence ID" value="SMX25989.1"/>
    <property type="molecule type" value="Genomic_DNA"/>
</dbReference>